<reference evidence="4 5" key="1">
    <citation type="submission" date="2024-06" db="EMBL/GenBank/DDBJ databases">
        <title>Genomic Encyclopedia of Type Strains, Phase IV (KMG-IV): sequencing the most valuable type-strain genomes for metagenomic binning, comparative biology and taxonomic classification.</title>
        <authorList>
            <person name="Goeker M."/>
        </authorList>
    </citation>
    <scope>NUCLEOTIDE SEQUENCE [LARGE SCALE GENOMIC DNA]</scope>
    <source>
        <strain evidence="4 5">DSM 21331</strain>
    </source>
</reference>
<accession>A0ABV2L931</accession>
<protein>
    <recommendedName>
        <fullName evidence="3">HTH HARE-type domain-containing protein</fullName>
    </recommendedName>
</protein>
<comment type="caution">
    <text evidence="4">The sequence shown here is derived from an EMBL/GenBank/DDBJ whole genome shotgun (WGS) entry which is preliminary data.</text>
</comment>
<name>A0ABV2L931_9HYPH</name>
<evidence type="ECO:0000256" key="2">
    <source>
        <dbReference type="SAM" id="MobiDB-lite"/>
    </source>
</evidence>
<sequence>MFLSEAEAEAALRDLRRRRDELDRVIAEHQLYLELGRRLGAPTRATEPVAHRPATPDPLSGAGIAPDRPPDQARAGEDLVAARRHGRALVAAAVNLLHEAGRPLHAGEILQGLTALGFDLPGHDPVAALNTRLWKRAVPGGPLKRLGEAVYAPAEEDEDLG</sequence>
<keyword evidence="5" id="KW-1185">Reference proteome</keyword>
<dbReference type="PROSITE" id="PS51913">
    <property type="entry name" value="HTH_HARE"/>
    <property type="match status" value="1"/>
</dbReference>
<gene>
    <name evidence="4" type="ORF">ABID43_003916</name>
</gene>
<evidence type="ECO:0000313" key="5">
    <source>
        <dbReference type="Proteomes" id="UP001549145"/>
    </source>
</evidence>
<dbReference type="RefSeq" id="WP_238279116.1">
    <property type="nucleotide sequence ID" value="NZ_BPQL01000050.1"/>
</dbReference>
<keyword evidence="1" id="KW-0804">Transcription</keyword>
<proteinExistence type="predicted"/>
<evidence type="ECO:0000256" key="1">
    <source>
        <dbReference type="ARBA" id="ARBA00023163"/>
    </source>
</evidence>
<dbReference type="EMBL" id="JBEPMM010000014">
    <property type="protein sequence ID" value="MET3694354.1"/>
    <property type="molecule type" value="Genomic_DNA"/>
</dbReference>
<evidence type="ECO:0000313" key="4">
    <source>
        <dbReference type="EMBL" id="MET3694354.1"/>
    </source>
</evidence>
<dbReference type="Proteomes" id="UP001549145">
    <property type="component" value="Unassembled WGS sequence"/>
</dbReference>
<evidence type="ECO:0000259" key="3">
    <source>
        <dbReference type="PROSITE" id="PS51913"/>
    </source>
</evidence>
<feature type="region of interest" description="Disordered" evidence="2">
    <location>
        <begin position="43"/>
        <end position="75"/>
    </location>
</feature>
<organism evidence="4 5">
    <name type="scientific">Methylobacterium goesingense</name>
    <dbReference type="NCBI Taxonomy" id="243690"/>
    <lineage>
        <taxon>Bacteria</taxon>
        <taxon>Pseudomonadati</taxon>
        <taxon>Pseudomonadota</taxon>
        <taxon>Alphaproteobacteria</taxon>
        <taxon>Hyphomicrobiales</taxon>
        <taxon>Methylobacteriaceae</taxon>
        <taxon>Methylobacterium</taxon>
    </lineage>
</organism>
<feature type="domain" description="HTH HARE-type" evidence="3">
    <location>
        <begin position="87"/>
        <end position="156"/>
    </location>
</feature>
<dbReference type="InterPro" id="IPR007759">
    <property type="entry name" value="Asxl_HARE-HTH"/>
</dbReference>